<sequence length="141" mass="14775">MYLQPPPKRGPRLNGAGKLAPSAPPDRPSSPAGAASVSADSRSRGVNTALPAPGSSSSSRRPGRPTCSRGTRLRLGPSGRGKRCGPAVRVAGRTFPLGAQPRSATQPLQEHRPPTRCRQYMCPAQSVRRPAPGVVWAPRKG</sequence>
<feature type="compositionally biased region" description="Low complexity" evidence="1">
    <location>
        <begin position="29"/>
        <end position="40"/>
    </location>
</feature>
<dbReference type="EMBL" id="JANPWB010000008">
    <property type="protein sequence ID" value="KAJ1161624.1"/>
    <property type="molecule type" value="Genomic_DNA"/>
</dbReference>
<comment type="caution">
    <text evidence="2">The sequence shown here is derived from an EMBL/GenBank/DDBJ whole genome shotgun (WGS) entry which is preliminary data.</text>
</comment>
<dbReference type="Proteomes" id="UP001066276">
    <property type="component" value="Chromosome 4_2"/>
</dbReference>
<protein>
    <submittedName>
        <fullName evidence="2">Uncharacterized protein</fullName>
    </submittedName>
</protein>
<feature type="region of interest" description="Disordered" evidence="1">
    <location>
        <begin position="95"/>
        <end position="114"/>
    </location>
</feature>
<feature type="compositionally biased region" description="Low complexity" evidence="1">
    <location>
        <begin position="53"/>
        <end position="70"/>
    </location>
</feature>
<evidence type="ECO:0000313" key="3">
    <source>
        <dbReference type="Proteomes" id="UP001066276"/>
    </source>
</evidence>
<accession>A0AAV7S9B7</accession>
<evidence type="ECO:0000313" key="2">
    <source>
        <dbReference type="EMBL" id="KAJ1161624.1"/>
    </source>
</evidence>
<evidence type="ECO:0000256" key="1">
    <source>
        <dbReference type="SAM" id="MobiDB-lite"/>
    </source>
</evidence>
<organism evidence="2 3">
    <name type="scientific">Pleurodeles waltl</name>
    <name type="common">Iberian ribbed newt</name>
    <dbReference type="NCBI Taxonomy" id="8319"/>
    <lineage>
        <taxon>Eukaryota</taxon>
        <taxon>Metazoa</taxon>
        <taxon>Chordata</taxon>
        <taxon>Craniata</taxon>
        <taxon>Vertebrata</taxon>
        <taxon>Euteleostomi</taxon>
        <taxon>Amphibia</taxon>
        <taxon>Batrachia</taxon>
        <taxon>Caudata</taxon>
        <taxon>Salamandroidea</taxon>
        <taxon>Salamandridae</taxon>
        <taxon>Pleurodelinae</taxon>
        <taxon>Pleurodeles</taxon>
    </lineage>
</organism>
<feature type="region of interest" description="Disordered" evidence="1">
    <location>
        <begin position="1"/>
        <end position="86"/>
    </location>
</feature>
<dbReference type="AlphaFoldDB" id="A0AAV7S9B7"/>
<gene>
    <name evidence="2" type="ORF">NDU88_002108</name>
</gene>
<proteinExistence type="predicted"/>
<reference evidence="2" key="1">
    <citation type="journal article" date="2022" name="bioRxiv">
        <title>Sequencing and chromosome-scale assembly of the giantPleurodeles waltlgenome.</title>
        <authorList>
            <person name="Brown T."/>
            <person name="Elewa A."/>
            <person name="Iarovenko S."/>
            <person name="Subramanian E."/>
            <person name="Araus A.J."/>
            <person name="Petzold A."/>
            <person name="Susuki M."/>
            <person name="Suzuki K.-i.T."/>
            <person name="Hayashi T."/>
            <person name="Toyoda A."/>
            <person name="Oliveira C."/>
            <person name="Osipova E."/>
            <person name="Leigh N.D."/>
            <person name="Simon A."/>
            <person name="Yun M.H."/>
        </authorList>
    </citation>
    <scope>NUCLEOTIDE SEQUENCE</scope>
    <source>
        <strain evidence="2">20211129_DDA</strain>
        <tissue evidence="2">Liver</tissue>
    </source>
</reference>
<name>A0AAV7S9B7_PLEWA</name>
<keyword evidence="3" id="KW-1185">Reference proteome</keyword>